<protein>
    <submittedName>
        <fullName evidence="1">Uncharacterized protein</fullName>
    </submittedName>
</protein>
<reference evidence="2" key="1">
    <citation type="journal article" date="2019" name="Int. J. Syst. Evol. Microbiol.">
        <title>The Global Catalogue of Microorganisms (GCM) 10K type strain sequencing project: providing services to taxonomists for standard genome sequencing and annotation.</title>
        <authorList>
            <consortium name="The Broad Institute Genomics Platform"/>
            <consortium name="The Broad Institute Genome Sequencing Center for Infectious Disease"/>
            <person name="Wu L."/>
            <person name="Ma J."/>
        </authorList>
    </citation>
    <scope>NUCLEOTIDE SEQUENCE [LARGE SCALE GENOMIC DNA]</scope>
    <source>
        <strain evidence="2">JCM 9095</strain>
    </source>
</reference>
<evidence type="ECO:0000313" key="2">
    <source>
        <dbReference type="Proteomes" id="UP001501866"/>
    </source>
</evidence>
<sequence length="123" mass="13529">MLGILSRGRGEWGRGLNVIVCPGLANDGPDQVDQVDRTRAAHLALDFAQHVPDIERNEIAEPVLAACLEYVEAARESIDPGEVPPRLPEAKERLVARRARWEEARRQVLHILATEPGPRGEAG</sequence>
<dbReference type="EMBL" id="BAAAUH010000027">
    <property type="protein sequence ID" value="GAA3184741.1"/>
    <property type="molecule type" value="Genomic_DNA"/>
</dbReference>
<evidence type="ECO:0000313" key="1">
    <source>
        <dbReference type="EMBL" id="GAA3184741.1"/>
    </source>
</evidence>
<dbReference type="Proteomes" id="UP001501866">
    <property type="component" value="Unassembled WGS sequence"/>
</dbReference>
<proteinExistence type="predicted"/>
<organism evidence="1 2">
    <name type="scientific">Streptomyces virens</name>
    <dbReference type="NCBI Taxonomy" id="285572"/>
    <lineage>
        <taxon>Bacteria</taxon>
        <taxon>Bacillati</taxon>
        <taxon>Actinomycetota</taxon>
        <taxon>Actinomycetes</taxon>
        <taxon>Kitasatosporales</taxon>
        <taxon>Streptomycetaceae</taxon>
        <taxon>Streptomyces</taxon>
    </lineage>
</organism>
<gene>
    <name evidence="1" type="ORF">GCM10010451_37460</name>
</gene>
<name>A0ABP6PNP8_9ACTN</name>
<accession>A0ABP6PNP8</accession>
<keyword evidence="2" id="KW-1185">Reference proteome</keyword>
<comment type="caution">
    <text evidence="1">The sequence shown here is derived from an EMBL/GenBank/DDBJ whole genome shotgun (WGS) entry which is preliminary data.</text>
</comment>